<dbReference type="Pfam" id="PF16729">
    <property type="entry name" value="DUF5067"/>
    <property type="match status" value="1"/>
</dbReference>
<dbReference type="PROSITE" id="PS51257">
    <property type="entry name" value="PROKAR_LIPOPROTEIN"/>
    <property type="match status" value="1"/>
</dbReference>
<evidence type="ECO:0000313" key="5">
    <source>
        <dbReference type="EMBL" id="EGF87463.1"/>
    </source>
</evidence>
<gene>
    <name evidence="5" type="ORF">HMPREF0428_00338</name>
</gene>
<protein>
    <recommendedName>
        <fullName evidence="4">DUF5067 domain-containing protein</fullName>
    </recommendedName>
</protein>
<evidence type="ECO:0000259" key="4">
    <source>
        <dbReference type="Pfam" id="PF16729"/>
    </source>
</evidence>
<reference evidence="5 6" key="1">
    <citation type="submission" date="2011-03" db="EMBL/GenBank/DDBJ databases">
        <title>The Genome Sequence of Gemella haemolysans M341.</title>
        <authorList>
            <consortium name="The Broad Institute Genome Sequencing Platform"/>
            <consortium name="The Broad Institute Genome Sequencing Center for Infectious Disease"/>
            <person name="Earl A."/>
            <person name="Ward D."/>
            <person name="Feldgarden M."/>
            <person name="Gevers D."/>
            <person name="Sibley C.D."/>
            <person name="Field T.R."/>
            <person name="Grinwis M."/>
            <person name="Eshaghurshan C.S."/>
            <person name="Surette M.G."/>
            <person name="Young S.K."/>
            <person name="Zeng Q."/>
            <person name="Gargeya S."/>
            <person name="Fitzgerald M."/>
            <person name="Haas B."/>
            <person name="Abouelleil A."/>
            <person name="Alvarado L."/>
            <person name="Arachchi H.M."/>
            <person name="Berlin A."/>
            <person name="Brown A."/>
            <person name="Chapman S.B."/>
            <person name="Chen Z."/>
            <person name="Dunbar C."/>
            <person name="Freedman E."/>
            <person name="Gearin G."/>
            <person name="Gellesch M."/>
            <person name="Goldberg J."/>
            <person name="Griggs A."/>
            <person name="Gujja S."/>
            <person name="Heilman E.R."/>
            <person name="Heiman D."/>
            <person name="Howarth C."/>
            <person name="Larson L."/>
            <person name="Lui A."/>
            <person name="MacDonald P.J.P."/>
            <person name="Mehta T."/>
            <person name="Montmayeur A."/>
            <person name="Murphy C."/>
            <person name="Neiman D."/>
            <person name="Pearson M."/>
            <person name="Priest M."/>
            <person name="Roberts A."/>
            <person name="Saif S."/>
            <person name="Shea T."/>
            <person name="Shenoy N."/>
            <person name="Sisk P."/>
            <person name="Stolte C."/>
            <person name="Sykes S."/>
            <person name="White J."/>
            <person name="Yandava C."/>
            <person name="Wortman J."/>
            <person name="Nusbaum C."/>
            <person name="Birren B."/>
        </authorList>
    </citation>
    <scope>NUCLEOTIDE SEQUENCE [LARGE SCALE GENOMIC DNA]</scope>
    <source>
        <strain evidence="5 6">M341</strain>
    </source>
</reference>
<accession>A0AA87AT41</accession>
<comment type="caution">
    <text evidence="5">The sequence shown here is derived from an EMBL/GenBank/DDBJ whole genome shotgun (WGS) entry which is preliminary data.</text>
</comment>
<dbReference type="InterPro" id="IPR029050">
    <property type="entry name" value="Immunoprotect_excell_Ig-like"/>
</dbReference>
<dbReference type="InterPro" id="IPR031989">
    <property type="entry name" value="DUF5067"/>
</dbReference>
<dbReference type="AlphaFoldDB" id="A0AA87AT41"/>
<organism evidence="5 6">
    <name type="scientific">Gemella haemolysans M341</name>
    <dbReference type="NCBI Taxonomy" id="562981"/>
    <lineage>
        <taxon>Bacteria</taxon>
        <taxon>Bacillati</taxon>
        <taxon>Bacillota</taxon>
        <taxon>Bacilli</taxon>
        <taxon>Bacillales</taxon>
        <taxon>Gemellaceae</taxon>
        <taxon>Gemella</taxon>
    </lineage>
</organism>
<feature type="chain" id="PRO_5041727205" description="DUF5067 domain-containing protein" evidence="3">
    <location>
        <begin position="24"/>
        <end position="188"/>
    </location>
</feature>
<feature type="compositionally biased region" description="Polar residues" evidence="2">
    <location>
        <begin position="33"/>
        <end position="45"/>
    </location>
</feature>
<proteinExistence type="predicted"/>
<name>A0AA87AT41_9BACL</name>
<feature type="region of interest" description="Disordered" evidence="2">
    <location>
        <begin position="24"/>
        <end position="45"/>
    </location>
</feature>
<feature type="domain" description="DUF5067" evidence="4">
    <location>
        <begin position="41"/>
        <end position="173"/>
    </location>
</feature>
<dbReference type="RefSeq" id="WP_003146227.1">
    <property type="nucleotide sequence ID" value="NZ_GL883582.1"/>
</dbReference>
<evidence type="ECO:0000256" key="2">
    <source>
        <dbReference type="SAM" id="MobiDB-lite"/>
    </source>
</evidence>
<dbReference type="Gene3D" id="2.60.40.1240">
    <property type="match status" value="1"/>
</dbReference>
<sequence>MKSKKLLTALIASSLLISGCSTMKEEKKENPVRNETNNGKVNSSSREVEYTFKDGKVIMRDIDLRITKYKIIPVGAEGNEYGDSPVIAFWYDTTNKSDKDTISPSVAWLAAFPNDAVQDIDKNKLNRLQVAMHPDKKLLKNQNAIIKKGGTVSGAVAYKLVDLSAPVKLTAYKGVDGIELGSQEFTVK</sequence>
<evidence type="ECO:0000256" key="1">
    <source>
        <dbReference type="ARBA" id="ARBA00022729"/>
    </source>
</evidence>
<evidence type="ECO:0000256" key="3">
    <source>
        <dbReference type="SAM" id="SignalP"/>
    </source>
</evidence>
<dbReference type="Proteomes" id="UP000004773">
    <property type="component" value="Unassembled WGS sequence"/>
</dbReference>
<dbReference type="EMBL" id="ACRO01000003">
    <property type="protein sequence ID" value="EGF87463.1"/>
    <property type="molecule type" value="Genomic_DNA"/>
</dbReference>
<keyword evidence="1 3" id="KW-0732">Signal</keyword>
<evidence type="ECO:0000313" key="6">
    <source>
        <dbReference type="Proteomes" id="UP000004773"/>
    </source>
</evidence>
<feature type="signal peptide" evidence="3">
    <location>
        <begin position="1"/>
        <end position="23"/>
    </location>
</feature>